<accession>A0A445N1T8</accession>
<evidence type="ECO:0000256" key="1">
    <source>
        <dbReference type="SAM" id="MobiDB-lite"/>
    </source>
</evidence>
<dbReference type="EMBL" id="OJIN01000217">
    <property type="protein sequence ID" value="SPD75669.1"/>
    <property type="molecule type" value="Genomic_DNA"/>
</dbReference>
<feature type="compositionally biased region" description="Basic and acidic residues" evidence="1">
    <location>
        <begin position="1"/>
        <end position="26"/>
    </location>
</feature>
<name>A0A445N1T8_9BACT</name>
<sequence length="52" mass="5824">MNGHGHDRQRATGDQGDQREVKDQETPLRSSWEAGAVIHGSGTDLNFFRKTE</sequence>
<evidence type="ECO:0000313" key="2">
    <source>
        <dbReference type="EMBL" id="SPD75669.1"/>
    </source>
</evidence>
<organism evidence="2">
    <name type="scientific">uncultured Desulfobacterium sp</name>
    <dbReference type="NCBI Taxonomy" id="201089"/>
    <lineage>
        <taxon>Bacteria</taxon>
        <taxon>Pseudomonadati</taxon>
        <taxon>Thermodesulfobacteriota</taxon>
        <taxon>Desulfobacteria</taxon>
        <taxon>Desulfobacterales</taxon>
        <taxon>Desulfobacteriaceae</taxon>
        <taxon>Desulfobacterium</taxon>
        <taxon>environmental samples</taxon>
    </lineage>
</organism>
<proteinExistence type="predicted"/>
<protein>
    <submittedName>
        <fullName evidence="2">Uncharacterized protein</fullName>
    </submittedName>
</protein>
<dbReference type="AlphaFoldDB" id="A0A445N1T8"/>
<gene>
    <name evidence="2" type="ORF">PITCH_A720009</name>
</gene>
<reference evidence="2" key="1">
    <citation type="submission" date="2018-01" db="EMBL/GenBank/DDBJ databases">
        <authorList>
            <person name="Regsiter A."/>
            <person name="William W."/>
        </authorList>
    </citation>
    <scope>NUCLEOTIDE SEQUENCE</scope>
    <source>
        <strain evidence="2">TRIP AH-1</strain>
    </source>
</reference>
<feature type="region of interest" description="Disordered" evidence="1">
    <location>
        <begin position="1"/>
        <end position="35"/>
    </location>
</feature>